<dbReference type="Proteomes" id="UP001596203">
    <property type="component" value="Unassembled WGS sequence"/>
</dbReference>
<dbReference type="EMBL" id="JBHSPR010000010">
    <property type="protein sequence ID" value="MFC6017770.1"/>
    <property type="molecule type" value="Genomic_DNA"/>
</dbReference>
<sequence>MSAWTEQDSINLSAALVAHDGYRMPLTGDERRAAVEQMIALGVDSRTAADRLCMTVEQLWCWSHRAGIRWPGRKQAWWVVAAQPSSSPEAKARRKAAAKARVAA</sequence>
<reference evidence="2" key="1">
    <citation type="journal article" date="2019" name="Int. J. Syst. Evol. Microbiol.">
        <title>The Global Catalogue of Microorganisms (GCM) 10K type strain sequencing project: providing services to taxonomists for standard genome sequencing and annotation.</title>
        <authorList>
            <consortium name="The Broad Institute Genomics Platform"/>
            <consortium name="The Broad Institute Genome Sequencing Center for Infectious Disease"/>
            <person name="Wu L."/>
            <person name="Ma J."/>
        </authorList>
    </citation>
    <scope>NUCLEOTIDE SEQUENCE [LARGE SCALE GENOMIC DNA]</scope>
    <source>
        <strain evidence="2">ZS-35-S2</strain>
    </source>
</reference>
<proteinExistence type="predicted"/>
<protein>
    <recommendedName>
        <fullName evidence="3">Helix-turn-helix domain-containing protein</fullName>
    </recommendedName>
</protein>
<evidence type="ECO:0000313" key="2">
    <source>
        <dbReference type="Proteomes" id="UP001596203"/>
    </source>
</evidence>
<comment type="caution">
    <text evidence="1">The sequence shown here is derived from an EMBL/GenBank/DDBJ whole genome shotgun (WGS) entry which is preliminary data.</text>
</comment>
<organism evidence="1 2">
    <name type="scientific">Plantactinospora solaniradicis</name>
    <dbReference type="NCBI Taxonomy" id="1723736"/>
    <lineage>
        <taxon>Bacteria</taxon>
        <taxon>Bacillati</taxon>
        <taxon>Actinomycetota</taxon>
        <taxon>Actinomycetes</taxon>
        <taxon>Micromonosporales</taxon>
        <taxon>Micromonosporaceae</taxon>
        <taxon>Plantactinospora</taxon>
    </lineage>
</organism>
<dbReference type="RefSeq" id="WP_377422284.1">
    <property type="nucleotide sequence ID" value="NZ_JBHSPR010000010.1"/>
</dbReference>
<keyword evidence="2" id="KW-1185">Reference proteome</keyword>
<gene>
    <name evidence="1" type="ORF">ACFP2T_16335</name>
</gene>
<evidence type="ECO:0008006" key="3">
    <source>
        <dbReference type="Google" id="ProtNLM"/>
    </source>
</evidence>
<evidence type="ECO:0000313" key="1">
    <source>
        <dbReference type="EMBL" id="MFC6017770.1"/>
    </source>
</evidence>
<accession>A0ABW1K7S3</accession>
<name>A0ABW1K7S3_9ACTN</name>